<sequence length="55" mass="6256">MLNGRISTSVFESADLLDSRFWAIVLIWLDCQLLRLIVDKNDALASSFESLALRE</sequence>
<accession>A0A382IVW9</accession>
<gene>
    <name evidence="1" type="ORF">METZ01_LOCUS255907</name>
</gene>
<reference evidence="1" key="1">
    <citation type="submission" date="2018-05" db="EMBL/GenBank/DDBJ databases">
        <authorList>
            <person name="Lanie J.A."/>
            <person name="Ng W.-L."/>
            <person name="Kazmierczak K.M."/>
            <person name="Andrzejewski T.M."/>
            <person name="Davidsen T.M."/>
            <person name="Wayne K.J."/>
            <person name="Tettelin H."/>
            <person name="Glass J.I."/>
            <person name="Rusch D."/>
            <person name="Podicherti R."/>
            <person name="Tsui H.-C.T."/>
            <person name="Winkler M.E."/>
        </authorList>
    </citation>
    <scope>NUCLEOTIDE SEQUENCE</scope>
</reference>
<name>A0A382IVW9_9ZZZZ</name>
<dbReference type="EMBL" id="UINC01069573">
    <property type="protein sequence ID" value="SVC03053.1"/>
    <property type="molecule type" value="Genomic_DNA"/>
</dbReference>
<protein>
    <submittedName>
        <fullName evidence="1">Uncharacterized protein</fullName>
    </submittedName>
</protein>
<proteinExistence type="predicted"/>
<dbReference type="AlphaFoldDB" id="A0A382IVW9"/>
<evidence type="ECO:0000313" key="1">
    <source>
        <dbReference type="EMBL" id="SVC03053.1"/>
    </source>
</evidence>
<organism evidence="1">
    <name type="scientific">marine metagenome</name>
    <dbReference type="NCBI Taxonomy" id="408172"/>
    <lineage>
        <taxon>unclassified sequences</taxon>
        <taxon>metagenomes</taxon>
        <taxon>ecological metagenomes</taxon>
    </lineage>
</organism>